<dbReference type="CDD" id="cd02440">
    <property type="entry name" value="AdoMet_MTases"/>
    <property type="match status" value="1"/>
</dbReference>
<organism evidence="4 5">
    <name type="scientific">Palleronia pontilimi</name>
    <dbReference type="NCBI Taxonomy" id="1964209"/>
    <lineage>
        <taxon>Bacteria</taxon>
        <taxon>Pseudomonadati</taxon>
        <taxon>Pseudomonadota</taxon>
        <taxon>Alphaproteobacteria</taxon>
        <taxon>Rhodobacterales</taxon>
        <taxon>Roseobacteraceae</taxon>
        <taxon>Palleronia</taxon>
    </lineage>
</organism>
<dbReference type="GO" id="GO:0005737">
    <property type="term" value="C:cytoplasm"/>
    <property type="evidence" value="ECO:0007669"/>
    <property type="project" value="TreeGrafter"/>
</dbReference>
<dbReference type="InterPro" id="IPR000682">
    <property type="entry name" value="PCMT"/>
</dbReference>
<dbReference type="PANTHER" id="PTHR11579">
    <property type="entry name" value="PROTEIN-L-ISOASPARTATE O-METHYLTRANSFERASE"/>
    <property type="match status" value="1"/>
</dbReference>
<dbReference type="Gene3D" id="3.40.50.150">
    <property type="entry name" value="Vaccinia Virus protein VP39"/>
    <property type="match status" value="1"/>
</dbReference>
<sequence>MVDFTARRRMMVDTQVRPSDVTEFPIINAMLNVPRELFVPQALVEAAYLGEHLPLGKNRVILDPRVLAKLIDALDITPSDLVLDVGPGMGYSSAILARLAEAVVAVEPEAAYVSEAQAALTEAGIDNAAVNEGALTDGAPQYAPFDVIVIEGGVETLPDTLLDQLAEGGRIGCIFMDGALGTARVGHKIDGRMNWRYAFNASAPVLPGFAHSAEFSL</sequence>
<dbReference type="Pfam" id="PF01135">
    <property type="entry name" value="PCMT"/>
    <property type="match status" value="1"/>
</dbReference>
<proteinExistence type="inferred from homology"/>
<accession>A0A934MCZ2</accession>
<protein>
    <recommendedName>
        <fullName evidence="2">Protein-L-isoaspartate O-methyltransferase</fullName>
    </recommendedName>
    <alternativeName>
        <fullName evidence="3">Protein L-isoaspartyl methyltransferase</fullName>
    </alternativeName>
</protein>
<dbReference type="InterPro" id="IPR029063">
    <property type="entry name" value="SAM-dependent_MTases_sf"/>
</dbReference>
<evidence type="ECO:0000313" key="4">
    <source>
        <dbReference type="EMBL" id="MBJ3761791.1"/>
    </source>
</evidence>
<dbReference type="Proteomes" id="UP000642488">
    <property type="component" value="Unassembled WGS sequence"/>
</dbReference>
<evidence type="ECO:0000256" key="1">
    <source>
        <dbReference type="ARBA" id="ARBA00005369"/>
    </source>
</evidence>
<evidence type="ECO:0000256" key="3">
    <source>
        <dbReference type="ARBA" id="ARBA00030757"/>
    </source>
</evidence>
<dbReference type="AlphaFoldDB" id="A0A934MCZ2"/>
<evidence type="ECO:0000313" key="5">
    <source>
        <dbReference type="Proteomes" id="UP000642488"/>
    </source>
</evidence>
<dbReference type="PANTHER" id="PTHR11579:SF18">
    <property type="entry name" value="PROTEIN-L-ISOASPARTATE O-METHYLTRANSFERASE"/>
    <property type="match status" value="1"/>
</dbReference>
<dbReference type="EMBL" id="JAEKPD010000002">
    <property type="protein sequence ID" value="MBJ3761791.1"/>
    <property type="molecule type" value="Genomic_DNA"/>
</dbReference>
<reference evidence="4" key="1">
    <citation type="submission" date="2020-12" db="EMBL/GenBank/DDBJ databases">
        <title>Bacterial taxonomy.</title>
        <authorList>
            <person name="Pan X."/>
        </authorList>
    </citation>
    <scope>NUCLEOTIDE SEQUENCE</scope>
    <source>
        <strain evidence="4">KCTC 52957</strain>
    </source>
</reference>
<gene>
    <name evidence="4" type="ORF">ILP92_03390</name>
</gene>
<dbReference type="SUPFAM" id="SSF53335">
    <property type="entry name" value="S-adenosyl-L-methionine-dependent methyltransferases"/>
    <property type="match status" value="1"/>
</dbReference>
<keyword evidence="5" id="KW-1185">Reference proteome</keyword>
<dbReference type="GO" id="GO:0004719">
    <property type="term" value="F:protein-L-isoaspartate (D-aspartate) O-methyltransferase activity"/>
    <property type="evidence" value="ECO:0007669"/>
    <property type="project" value="InterPro"/>
</dbReference>
<evidence type="ECO:0000256" key="2">
    <source>
        <dbReference type="ARBA" id="ARBA00013346"/>
    </source>
</evidence>
<comment type="similarity">
    <text evidence="1">Belongs to the methyltransferase superfamily. L-isoaspartyl/D-aspartyl protein methyltransferase family.</text>
</comment>
<name>A0A934MCZ2_9RHOB</name>
<dbReference type="RefSeq" id="WP_198914966.1">
    <property type="nucleotide sequence ID" value="NZ_JAEKPD010000002.1"/>
</dbReference>
<comment type="caution">
    <text evidence="4">The sequence shown here is derived from an EMBL/GenBank/DDBJ whole genome shotgun (WGS) entry which is preliminary data.</text>
</comment>